<organism evidence="2 3">
    <name type="scientific">Romanomermis culicivorax</name>
    <name type="common">Nematode worm</name>
    <dbReference type="NCBI Taxonomy" id="13658"/>
    <lineage>
        <taxon>Eukaryota</taxon>
        <taxon>Metazoa</taxon>
        <taxon>Ecdysozoa</taxon>
        <taxon>Nematoda</taxon>
        <taxon>Enoplea</taxon>
        <taxon>Dorylaimia</taxon>
        <taxon>Mermithida</taxon>
        <taxon>Mermithoidea</taxon>
        <taxon>Mermithidae</taxon>
        <taxon>Romanomermis</taxon>
    </lineage>
</organism>
<feature type="region of interest" description="Disordered" evidence="1">
    <location>
        <begin position="59"/>
        <end position="83"/>
    </location>
</feature>
<dbReference type="Proteomes" id="UP000887565">
    <property type="component" value="Unplaced"/>
</dbReference>
<keyword evidence="2" id="KW-1185">Reference proteome</keyword>
<protein>
    <submittedName>
        <fullName evidence="3">Uncharacterized protein</fullName>
    </submittedName>
</protein>
<proteinExistence type="predicted"/>
<dbReference type="AlphaFoldDB" id="A0A915HKY0"/>
<dbReference type="WBParaSite" id="nRc.2.0.1.t01997-RA">
    <property type="protein sequence ID" value="nRc.2.0.1.t01997-RA"/>
    <property type="gene ID" value="nRc.2.0.1.g01997"/>
</dbReference>
<sequence length="83" mass="9028">MQITDFLKLRLDNISTLALVPMDKSTPVQPTVMDDETNTTTAEQTLMDILEETTIDQSTPMDFAPEEPEAVAPPPAPAVDLGI</sequence>
<accession>A0A915HKY0</accession>
<evidence type="ECO:0000313" key="3">
    <source>
        <dbReference type="WBParaSite" id="nRc.2.0.1.t01997-RA"/>
    </source>
</evidence>
<evidence type="ECO:0000313" key="2">
    <source>
        <dbReference type="Proteomes" id="UP000887565"/>
    </source>
</evidence>
<reference evidence="3" key="1">
    <citation type="submission" date="2022-11" db="UniProtKB">
        <authorList>
            <consortium name="WormBaseParasite"/>
        </authorList>
    </citation>
    <scope>IDENTIFICATION</scope>
</reference>
<name>A0A915HKY0_ROMCU</name>
<evidence type="ECO:0000256" key="1">
    <source>
        <dbReference type="SAM" id="MobiDB-lite"/>
    </source>
</evidence>